<evidence type="ECO:0000313" key="1">
    <source>
        <dbReference type="EMBL" id="CAD2173185.1"/>
    </source>
</evidence>
<name>A0A6V7VDW8_MELEN</name>
<organism evidence="1 2">
    <name type="scientific">Meloidogyne enterolobii</name>
    <name type="common">Root-knot nematode worm</name>
    <name type="synonym">Meloidogyne mayaguensis</name>
    <dbReference type="NCBI Taxonomy" id="390850"/>
    <lineage>
        <taxon>Eukaryota</taxon>
        <taxon>Metazoa</taxon>
        <taxon>Ecdysozoa</taxon>
        <taxon>Nematoda</taxon>
        <taxon>Chromadorea</taxon>
        <taxon>Rhabditida</taxon>
        <taxon>Tylenchina</taxon>
        <taxon>Tylenchomorpha</taxon>
        <taxon>Tylenchoidea</taxon>
        <taxon>Meloidogynidae</taxon>
        <taxon>Meloidogyninae</taxon>
        <taxon>Meloidogyne</taxon>
    </lineage>
</organism>
<evidence type="ECO:0000313" key="2">
    <source>
        <dbReference type="Proteomes" id="UP000580250"/>
    </source>
</evidence>
<dbReference type="EMBL" id="CAJEWN010000213">
    <property type="protein sequence ID" value="CAD2173185.1"/>
    <property type="molecule type" value="Genomic_DNA"/>
</dbReference>
<protein>
    <submittedName>
        <fullName evidence="1">Uncharacterized protein</fullName>
    </submittedName>
</protein>
<comment type="caution">
    <text evidence="1">The sequence shown here is derived from an EMBL/GenBank/DDBJ whole genome shotgun (WGS) entry which is preliminary data.</text>
</comment>
<dbReference type="AlphaFoldDB" id="A0A6V7VDW8"/>
<dbReference type="Proteomes" id="UP000580250">
    <property type="component" value="Unassembled WGS sequence"/>
</dbReference>
<sequence length="169" mass="20235">MRYHVKTYKHLRLKKAYKECINDKNILKNKENVEEKYEKMIESTGCFKKSSLGNKYAFCVYCQIDISFLRLINLEYHMKTTKHALAKNAFEAICENDVNNTDRDNEDEFEKHNKIRKKYKNNKEFETREIGLFYESDSSLSLDEESNAAKIASLMSQKRKRKLHNYFNF</sequence>
<accession>A0A6V7VDW8</accession>
<proteinExistence type="predicted"/>
<gene>
    <name evidence="1" type="ORF">MENT_LOCUS24778</name>
</gene>
<reference evidence="1 2" key="1">
    <citation type="submission" date="2020-08" db="EMBL/GenBank/DDBJ databases">
        <authorList>
            <person name="Koutsovoulos G."/>
            <person name="Danchin GJ E."/>
        </authorList>
    </citation>
    <scope>NUCLEOTIDE SEQUENCE [LARGE SCALE GENOMIC DNA]</scope>
</reference>